<keyword evidence="2" id="KW-1185">Reference proteome</keyword>
<dbReference type="Proteomes" id="UP000058599">
    <property type="component" value="Chromosome"/>
</dbReference>
<accession>A0AA86L352</accession>
<name>A0AA86L352_9SPHN</name>
<reference evidence="1 2" key="1">
    <citation type="journal article" date="2016" name="BMC Genomics">
        <title>Genomic analysis of the nitrate-respiring Sphingopyxis granuli (formerly Sphingomonas macrogoltabida) strain TFA.</title>
        <authorList>
            <person name="Garcia-Romero I."/>
            <person name="Perez-Pulido A.J."/>
            <person name="Gonzalez-Flores Y.E."/>
            <person name="Reyes-Ramirez F."/>
            <person name="Santero E."/>
            <person name="Floriano B."/>
        </authorList>
    </citation>
    <scope>NUCLEOTIDE SEQUENCE [LARGE SCALE GENOMIC DNA]</scope>
    <source>
        <strain evidence="1 2">TFA</strain>
    </source>
</reference>
<evidence type="ECO:0000313" key="2">
    <source>
        <dbReference type="Proteomes" id="UP000058599"/>
    </source>
</evidence>
<protein>
    <submittedName>
        <fullName evidence="1">Uncharacterized protein</fullName>
    </submittedName>
</protein>
<dbReference type="AlphaFoldDB" id="A0AA86L352"/>
<dbReference type="EMBL" id="CP012199">
    <property type="protein sequence ID" value="AMG74526.1"/>
    <property type="molecule type" value="Genomic_DNA"/>
</dbReference>
<gene>
    <name evidence="1" type="ORF">SGRAN_2156</name>
</gene>
<organism evidence="1 2">
    <name type="scientific">Sphingopyxis granuli</name>
    <dbReference type="NCBI Taxonomy" id="267128"/>
    <lineage>
        <taxon>Bacteria</taxon>
        <taxon>Pseudomonadati</taxon>
        <taxon>Pseudomonadota</taxon>
        <taxon>Alphaproteobacteria</taxon>
        <taxon>Sphingomonadales</taxon>
        <taxon>Sphingomonadaceae</taxon>
        <taxon>Sphingopyxis</taxon>
    </lineage>
</organism>
<dbReference type="KEGG" id="sgi:SGRAN_2156"/>
<proteinExistence type="predicted"/>
<evidence type="ECO:0000313" key="1">
    <source>
        <dbReference type="EMBL" id="AMG74526.1"/>
    </source>
</evidence>
<sequence>MELDLDESSLAIGRIERALSRIEKALADRESRPAPAATPSETAGQSALKAEVAAVIGELDRLINEAKHG</sequence>
<dbReference type="RefSeq" id="WP_067183523.1">
    <property type="nucleotide sequence ID" value="NZ_CP012199.1"/>
</dbReference>